<dbReference type="NCBIfam" id="TIGR02874">
    <property type="entry name" value="spore_ytfJ"/>
    <property type="match status" value="1"/>
</dbReference>
<sequence length="166" mass="17321">MAGNHPIENLMKTTMESLKTMVDVNTVVGEPVETKEGTVIIPVSRVSFGFVAGGGDEMSCEDGFGGDQGMAKETGGGGNPPNLPFAGGSGAGVTVRPVGFLVVGEGKVRFLPVDTRAIYDRLLDAAPELLERLADLVEKRRHGGTADRNGNEEGNGTRGTKGYADE</sequence>
<dbReference type="PANTHER" id="PTHR39162:SF1">
    <property type="entry name" value="SPORULATION PROTEIN YTFJ"/>
    <property type="match status" value="1"/>
</dbReference>
<dbReference type="EMBL" id="CP062796">
    <property type="protein sequence ID" value="QUL98892.1"/>
    <property type="molecule type" value="Genomic_DNA"/>
</dbReference>
<evidence type="ECO:0000313" key="2">
    <source>
        <dbReference type="EMBL" id="QUL98892.1"/>
    </source>
</evidence>
<organism evidence="2">
    <name type="scientific">Candidatus Fermentithermobacillus carboniphilus</name>
    <dbReference type="NCBI Taxonomy" id="3085328"/>
    <lineage>
        <taxon>Bacteria</taxon>
        <taxon>Bacillati</taxon>
        <taxon>Bacillota</taxon>
        <taxon>Candidatus Fermentithermobacillia</taxon>
        <taxon>Candidatus Fermentithermobacillales</taxon>
        <taxon>Candidatus Fermentithermobacillaceae</taxon>
        <taxon>Candidatus Fermentithermobacillus</taxon>
    </lineage>
</organism>
<reference evidence="2" key="1">
    <citation type="submission" date="2020-10" db="EMBL/GenBank/DDBJ databases">
        <authorList>
            <person name="Kadnikov V."/>
            <person name="Beletsky A.V."/>
            <person name="Mardanov A.V."/>
            <person name="Karnachuk O.V."/>
            <person name="Ravin N.V."/>
        </authorList>
    </citation>
    <scope>NUCLEOTIDE SEQUENCE</scope>
    <source>
        <strain evidence="2">Bu02</strain>
    </source>
</reference>
<dbReference type="Pfam" id="PF09579">
    <property type="entry name" value="Spore_YtfJ"/>
    <property type="match status" value="1"/>
</dbReference>
<dbReference type="PANTHER" id="PTHR39162">
    <property type="entry name" value="GLL3345 PROTEIN"/>
    <property type="match status" value="1"/>
</dbReference>
<reference evidence="2" key="2">
    <citation type="journal article" date="2023" name="Biology">
        <title>Prokaryotic Life Associated with Coal-Fire Gas Vents Revealed by Metagenomics.</title>
        <authorList>
            <person name="Kadnikov V.V."/>
            <person name="Mardanov A.V."/>
            <person name="Beletsky A.V."/>
            <person name="Karnachuk O.V."/>
            <person name="Ravin N.V."/>
        </authorList>
    </citation>
    <scope>NUCLEOTIDE SEQUENCE</scope>
    <source>
        <strain evidence="2">Bu02</strain>
    </source>
</reference>
<gene>
    <name evidence="2" type="primary">ytfJ</name>
    <name evidence="2" type="ORF">IMF26_02115</name>
</gene>
<feature type="region of interest" description="Disordered" evidence="1">
    <location>
        <begin position="139"/>
        <end position="166"/>
    </location>
</feature>
<proteinExistence type="predicted"/>
<dbReference type="PIRSF" id="PIRSF021377">
    <property type="entry name" value="YtfJ"/>
    <property type="match status" value="1"/>
</dbReference>
<dbReference type="AlphaFoldDB" id="A0AAT9LCR6"/>
<evidence type="ECO:0000256" key="1">
    <source>
        <dbReference type="SAM" id="MobiDB-lite"/>
    </source>
</evidence>
<protein>
    <submittedName>
        <fullName evidence="2">GerW family sporulation protein</fullName>
    </submittedName>
</protein>
<dbReference type="KEGG" id="fcz:IMF26_02115"/>
<dbReference type="InterPro" id="IPR014229">
    <property type="entry name" value="Spore_YtfJ"/>
</dbReference>
<name>A0AAT9LCR6_9FIRM</name>
<accession>A0AAT9LCR6</accession>